<name>A0AAV9PQQ1_9PEZI</name>
<keyword evidence="5" id="KW-0503">Monooxygenase</keyword>
<dbReference type="Proteomes" id="UP001345827">
    <property type="component" value="Unassembled WGS sequence"/>
</dbReference>
<evidence type="ECO:0000313" key="7">
    <source>
        <dbReference type="EMBL" id="KAK5527900.1"/>
    </source>
</evidence>
<keyword evidence="8" id="KW-1185">Reference proteome</keyword>
<sequence length="541" mass="61188">MFVHRRCVLSIALIWLLMTGFTVIPAAFLGLFVYGVIWPILVYLWDPKNLRRFPAPALWGIPAFAGWSNVWLGAVIAKYARSAHVQAAHEKYGNVVRIQPNHLSFIEPRAAKDIYGFQSKMLKDDFYETFAAPDQEGHTFKSIVNTPDREEHSRKRKYISNAFAQRTVVNLDPLVNRGVANLVKQFDTIAVSGPPKWPGAPRDGFTNLYRWINLLAYDIVGEISFGECLGLCEQGDDVMEALPFDGGAPYKTNVIDAFQGGNIYDCFFGPFPYMVNALKRLTSWHHNSIKNKAFGEFVNMEVDKRLKRGGPSGFRDFMSYFLEDGKGEKLNLEYGEQWREASILLAGGTDTSTSSMTSTIYLLLKNPRCLQRLREEIDPVLMDTKVASYDQVCNLPYLRAVIEEALRDRPPVGQGLPRVVPEGGATIAGHFIQGGTTVSVPVVSLHHNPSVFPDPHEFRPERWLEADTQNLRDYCIPFSVGPRACIGRNIVYLESLVIIATLVHRYEFELPSPDWTMKTKERLNINPEALWVRVSMRKPLV</sequence>
<evidence type="ECO:0000256" key="2">
    <source>
        <dbReference type="ARBA" id="ARBA00022723"/>
    </source>
</evidence>
<evidence type="ECO:0000256" key="4">
    <source>
        <dbReference type="PIRSR" id="PIRSR602401-1"/>
    </source>
</evidence>
<proteinExistence type="inferred from homology"/>
<evidence type="ECO:0008006" key="9">
    <source>
        <dbReference type="Google" id="ProtNLM"/>
    </source>
</evidence>
<feature type="binding site" description="axial binding residue" evidence="4">
    <location>
        <position position="485"/>
    </location>
    <ligand>
        <name>heme</name>
        <dbReference type="ChEBI" id="CHEBI:30413"/>
    </ligand>
    <ligandPart>
        <name>Fe</name>
        <dbReference type="ChEBI" id="CHEBI:18248"/>
    </ligandPart>
</feature>
<dbReference type="PANTHER" id="PTHR24305">
    <property type="entry name" value="CYTOCHROME P450"/>
    <property type="match status" value="1"/>
</dbReference>
<dbReference type="PANTHER" id="PTHR24305:SF172">
    <property type="entry name" value="P450, PUTATIVE (EUROFUNG)-RELATED"/>
    <property type="match status" value="1"/>
</dbReference>
<evidence type="ECO:0000256" key="6">
    <source>
        <dbReference type="SAM" id="Phobius"/>
    </source>
</evidence>
<dbReference type="AlphaFoldDB" id="A0AAV9PQQ1"/>
<comment type="similarity">
    <text evidence="5">Belongs to the cytochrome P450 family.</text>
</comment>
<dbReference type="InterPro" id="IPR050121">
    <property type="entry name" value="Cytochrome_P450_monoxygenase"/>
</dbReference>
<evidence type="ECO:0000313" key="8">
    <source>
        <dbReference type="Proteomes" id="UP001345827"/>
    </source>
</evidence>
<organism evidence="7 8">
    <name type="scientific">Vermiconidia calcicola</name>
    <dbReference type="NCBI Taxonomy" id="1690605"/>
    <lineage>
        <taxon>Eukaryota</taxon>
        <taxon>Fungi</taxon>
        <taxon>Dikarya</taxon>
        <taxon>Ascomycota</taxon>
        <taxon>Pezizomycotina</taxon>
        <taxon>Dothideomycetes</taxon>
        <taxon>Dothideomycetidae</taxon>
        <taxon>Mycosphaerellales</taxon>
        <taxon>Extremaceae</taxon>
        <taxon>Vermiconidia</taxon>
    </lineage>
</organism>
<feature type="transmembrane region" description="Helical" evidence="6">
    <location>
        <begin position="57"/>
        <end position="77"/>
    </location>
</feature>
<dbReference type="EMBL" id="JAXLQG010000031">
    <property type="protein sequence ID" value="KAK5527900.1"/>
    <property type="molecule type" value="Genomic_DNA"/>
</dbReference>
<reference evidence="7 8" key="1">
    <citation type="submission" date="2023-06" db="EMBL/GenBank/DDBJ databases">
        <title>Black Yeasts Isolated from many extreme environments.</title>
        <authorList>
            <person name="Coleine C."/>
            <person name="Stajich J.E."/>
            <person name="Selbmann L."/>
        </authorList>
    </citation>
    <scope>NUCLEOTIDE SEQUENCE [LARGE SCALE GENOMIC DNA]</scope>
    <source>
        <strain evidence="7 8">CCFEE 5887</strain>
    </source>
</reference>
<gene>
    <name evidence="7" type="ORF">LTR25_010831</name>
</gene>
<evidence type="ECO:0000256" key="1">
    <source>
        <dbReference type="ARBA" id="ARBA00001971"/>
    </source>
</evidence>
<dbReference type="GO" id="GO:0005506">
    <property type="term" value="F:iron ion binding"/>
    <property type="evidence" value="ECO:0007669"/>
    <property type="project" value="InterPro"/>
</dbReference>
<dbReference type="PRINTS" id="PR00385">
    <property type="entry name" value="P450"/>
</dbReference>
<dbReference type="InterPro" id="IPR001128">
    <property type="entry name" value="Cyt_P450"/>
</dbReference>
<comment type="cofactor">
    <cofactor evidence="1 4">
        <name>heme</name>
        <dbReference type="ChEBI" id="CHEBI:30413"/>
    </cofactor>
</comment>
<dbReference type="GO" id="GO:0016705">
    <property type="term" value="F:oxidoreductase activity, acting on paired donors, with incorporation or reduction of molecular oxygen"/>
    <property type="evidence" value="ECO:0007669"/>
    <property type="project" value="InterPro"/>
</dbReference>
<dbReference type="GO" id="GO:0020037">
    <property type="term" value="F:heme binding"/>
    <property type="evidence" value="ECO:0007669"/>
    <property type="project" value="InterPro"/>
</dbReference>
<keyword evidence="6" id="KW-0472">Membrane</keyword>
<dbReference type="PROSITE" id="PS00086">
    <property type="entry name" value="CYTOCHROME_P450"/>
    <property type="match status" value="1"/>
</dbReference>
<keyword evidence="6" id="KW-1133">Transmembrane helix</keyword>
<keyword evidence="6" id="KW-0812">Transmembrane</keyword>
<dbReference type="SUPFAM" id="SSF48264">
    <property type="entry name" value="Cytochrome P450"/>
    <property type="match status" value="1"/>
</dbReference>
<keyword evidence="4 5" id="KW-0349">Heme</keyword>
<protein>
    <recommendedName>
        <fullName evidence="9">Cytochrome P450</fullName>
    </recommendedName>
</protein>
<keyword evidence="3 4" id="KW-0408">Iron</keyword>
<feature type="transmembrane region" description="Helical" evidence="6">
    <location>
        <begin position="12"/>
        <end position="45"/>
    </location>
</feature>
<dbReference type="Pfam" id="PF00067">
    <property type="entry name" value="p450"/>
    <property type="match status" value="1"/>
</dbReference>
<evidence type="ECO:0000256" key="3">
    <source>
        <dbReference type="ARBA" id="ARBA00023004"/>
    </source>
</evidence>
<evidence type="ECO:0000256" key="5">
    <source>
        <dbReference type="RuleBase" id="RU000461"/>
    </source>
</evidence>
<keyword evidence="2 4" id="KW-0479">Metal-binding</keyword>
<dbReference type="Gene3D" id="1.10.630.10">
    <property type="entry name" value="Cytochrome P450"/>
    <property type="match status" value="1"/>
</dbReference>
<dbReference type="InterPro" id="IPR002401">
    <property type="entry name" value="Cyt_P450_E_grp-I"/>
</dbReference>
<dbReference type="InterPro" id="IPR036396">
    <property type="entry name" value="Cyt_P450_sf"/>
</dbReference>
<dbReference type="PRINTS" id="PR00463">
    <property type="entry name" value="EP450I"/>
</dbReference>
<dbReference type="GO" id="GO:0004497">
    <property type="term" value="F:monooxygenase activity"/>
    <property type="evidence" value="ECO:0007669"/>
    <property type="project" value="UniProtKB-KW"/>
</dbReference>
<keyword evidence="5" id="KW-0560">Oxidoreductase</keyword>
<accession>A0AAV9PQQ1</accession>
<comment type="caution">
    <text evidence="7">The sequence shown here is derived from an EMBL/GenBank/DDBJ whole genome shotgun (WGS) entry which is preliminary data.</text>
</comment>
<dbReference type="InterPro" id="IPR017972">
    <property type="entry name" value="Cyt_P450_CS"/>
</dbReference>